<name>B9KIE7_ANAMF</name>
<accession>B9KIE7</accession>
<evidence type="ECO:0000313" key="3">
    <source>
        <dbReference type="EMBL" id="ACM49259.1"/>
    </source>
</evidence>
<dbReference type="Pfam" id="PF11670">
    <property type="entry name" value="MSP1a"/>
    <property type="match status" value="1"/>
</dbReference>
<feature type="transmembrane region" description="Helical" evidence="2">
    <location>
        <begin position="630"/>
        <end position="653"/>
    </location>
</feature>
<protein>
    <submittedName>
        <fullName evidence="3">Major surface protein 1a (MSP1A)</fullName>
    </submittedName>
</protein>
<reference evidence="3 4" key="1">
    <citation type="journal article" date="2009" name="BMC Genomics">
        <title>Conservation in the face of diversity: multistrain analysis of an intracellular bacterium.</title>
        <authorList>
            <person name="Dark M.J."/>
            <person name="Herndon D.R."/>
            <person name="Kappmeyer L.S."/>
            <person name="Gonzales M.P."/>
            <person name="Nordeen E."/>
            <person name="Palmer G.H."/>
            <person name="Knowles D.P. Jr."/>
            <person name="Brayton K.A."/>
        </authorList>
    </citation>
    <scope>NUCLEOTIDE SEQUENCE [LARGE SCALE GENOMIC DNA]</scope>
    <source>
        <strain evidence="3 4">Florida</strain>
    </source>
</reference>
<evidence type="ECO:0000256" key="1">
    <source>
        <dbReference type="SAM" id="MobiDB-lite"/>
    </source>
</evidence>
<feature type="region of interest" description="Disordered" evidence="1">
    <location>
        <begin position="483"/>
        <end position="505"/>
    </location>
</feature>
<keyword evidence="2" id="KW-0812">Transmembrane</keyword>
<organism evidence="3 4">
    <name type="scientific">Anaplasma marginale (strain Florida)</name>
    <dbReference type="NCBI Taxonomy" id="320483"/>
    <lineage>
        <taxon>Bacteria</taxon>
        <taxon>Pseudomonadati</taxon>
        <taxon>Pseudomonadota</taxon>
        <taxon>Alphaproteobacteria</taxon>
        <taxon>Rickettsiales</taxon>
        <taxon>Anaplasmataceae</taxon>
        <taxon>Anaplasma</taxon>
    </lineage>
</organism>
<evidence type="ECO:0000256" key="2">
    <source>
        <dbReference type="SAM" id="Phobius"/>
    </source>
</evidence>
<dbReference type="Proteomes" id="UP000007307">
    <property type="component" value="Chromosome"/>
</dbReference>
<evidence type="ECO:0000313" key="4">
    <source>
        <dbReference type="Proteomes" id="UP000007307"/>
    </source>
</evidence>
<dbReference type="KEGG" id="amf:AMF_395"/>
<dbReference type="PATRIC" id="fig|320483.3.peg.461"/>
<feature type="transmembrane region" description="Helical" evidence="2">
    <location>
        <begin position="665"/>
        <end position="683"/>
    </location>
</feature>
<feature type="compositionally biased region" description="Gly residues" evidence="1">
    <location>
        <begin position="720"/>
        <end position="731"/>
    </location>
</feature>
<keyword evidence="4" id="KW-1185">Reference proteome</keyword>
<feature type="compositionally biased region" description="Low complexity" evidence="1">
    <location>
        <begin position="9"/>
        <end position="243"/>
    </location>
</feature>
<gene>
    <name evidence="3" type="primary">msp1a</name>
    <name evidence="3" type="ordered locus">AMF_395</name>
</gene>
<proteinExistence type="predicted"/>
<feature type="region of interest" description="Disordered" evidence="1">
    <location>
        <begin position="1"/>
        <end position="247"/>
    </location>
</feature>
<dbReference type="EMBL" id="CP001079">
    <property type="protein sequence ID" value="ACM49259.1"/>
    <property type="molecule type" value="Genomic_DNA"/>
</dbReference>
<keyword evidence="2" id="KW-1133">Transmembrane helix</keyword>
<feature type="transmembrane region" description="Helical" evidence="2">
    <location>
        <begin position="544"/>
        <end position="562"/>
    </location>
</feature>
<dbReference type="STRING" id="320483.AMF_395"/>
<dbReference type="HOGENOM" id="CLU_020568_0_0_5"/>
<feature type="transmembrane region" description="Helical" evidence="2">
    <location>
        <begin position="574"/>
        <end position="595"/>
    </location>
</feature>
<feature type="region of interest" description="Disordered" evidence="1">
    <location>
        <begin position="703"/>
        <end position="738"/>
    </location>
</feature>
<feature type="compositionally biased region" description="Low complexity" evidence="1">
    <location>
        <begin position="496"/>
        <end position="505"/>
    </location>
</feature>
<keyword evidence="2" id="KW-0472">Membrane</keyword>
<sequence>MCVMSAEYVSTQSDDSSSASGQQQESSVSSQSEASTSSQLGADSSSAGGQQQESSVSSQSDQASTSSQLGADSSSAGGQQQESSVSSQSDQASTSSQLGADSSSAGGQQQESSVSSQSDQASTSSQLGADSSSAGGQQQESSVSSQSDQASTSSQLGADSSSAGGQQQESSVSSQSDQASTSSQLGADSSSAGGQQQESSVSSQSDQASTSSQLGADSSSAGGQQQESSVSSQSDQASTSSQLGTDWRQEMRSKVASVEYMLAARALISVGVYAAQGEIARSRGCAPLRVAEVEEIVKDGLVRSHFHDSGLSLGSIRLVLMQVGDKLGLQGLKIGEGYATYLAQAFADSVVVAADVQSSGACSASLDSAIANVETSWSLHGGLVSKGFDRDTKVERGDLEAFVDFMFGGVSYNDGNASAARSVLETLAGHVDALGISYNQLDKLDADTLYSVVSFSAGSAIDRGAVSDAADKFRVMMFGGAPAGQEKTAEPEHEAATPSASSVPSTVHGKVVDAVDRAKEAAKQAYAGVRKRYVAKPSDTTTQLVVAITALLITAFAICACLEPRLIGASGPLIWGCLALVALLPLLGMAVHTAVSASSQKKAAGGAQRVAAQERSRELSRARQEDQQKLHVPAILTGLSVLVFIAAVVACIAVDARRGTWQGSICFLAAFVLFAISAAVVMATRDQSLAEECDSKCATARTAQAVPGGQQQPRATEGVVSGGGQEGGAGVPGTSVPSAESGAVPPATIMVSVDPQLVATLGAGVAQAAA</sequence>
<dbReference type="InterPro" id="IPR021685">
    <property type="entry name" value="MSP1a"/>
</dbReference>
<dbReference type="AlphaFoldDB" id="B9KIE7"/>